<keyword evidence="1" id="KW-0472">Membrane</keyword>
<protein>
    <recommendedName>
        <fullName evidence="4">C-type lectin domain-containing protein</fullName>
    </recommendedName>
</protein>
<dbReference type="InterPro" id="IPR016187">
    <property type="entry name" value="CTDL_fold"/>
</dbReference>
<reference evidence="2" key="2">
    <citation type="submission" date="2019-04" db="EMBL/GenBank/DDBJ databases">
        <authorList>
            <person name="Kadobianskyi M."/>
            <person name="Schulze L."/>
            <person name="Schuelke M."/>
            <person name="Judkewitz B."/>
        </authorList>
    </citation>
    <scope>NUCLEOTIDE SEQUENCE</scope>
    <source>
        <strain evidence="2">Bolton</strain>
        <tissue evidence="2">Whole-body</tissue>
    </source>
</reference>
<evidence type="ECO:0000313" key="2">
    <source>
        <dbReference type="EMBL" id="TRY89452.1"/>
    </source>
</evidence>
<evidence type="ECO:0000313" key="3">
    <source>
        <dbReference type="Proteomes" id="UP000316079"/>
    </source>
</evidence>
<gene>
    <name evidence="2" type="ORF">DNTS_016049</name>
</gene>
<feature type="transmembrane region" description="Helical" evidence="1">
    <location>
        <begin position="52"/>
        <end position="77"/>
    </location>
</feature>
<dbReference type="STRING" id="623744.A0A553QHP2"/>
<reference evidence="2 3" key="1">
    <citation type="journal article" date="2019" name="Sci. Data">
        <title>Hybrid genome assembly and annotation of Danionella translucida.</title>
        <authorList>
            <person name="Kadobianskyi M."/>
            <person name="Schulze L."/>
            <person name="Schuelke M."/>
            <person name="Judkewitz B."/>
        </authorList>
    </citation>
    <scope>NUCLEOTIDE SEQUENCE [LARGE SCALE GENOMIC DNA]</scope>
    <source>
        <strain evidence="2 3">Bolton</strain>
    </source>
</reference>
<keyword evidence="1" id="KW-0812">Transmembrane</keyword>
<dbReference type="Gene3D" id="3.10.100.10">
    <property type="entry name" value="Mannose-Binding Protein A, subunit A"/>
    <property type="match status" value="1"/>
</dbReference>
<dbReference type="EMBL" id="SRMA01025977">
    <property type="protein sequence ID" value="TRY89453.1"/>
    <property type="molecule type" value="Genomic_DNA"/>
</dbReference>
<dbReference type="EMBL" id="SRMA01025977">
    <property type="protein sequence ID" value="TRY89452.1"/>
    <property type="molecule type" value="Genomic_DNA"/>
</dbReference>
<evidence type="ECO:0000256" key="1">
    <source>
        <dbReference type="SAM" id="Phobius"/>
    </source>
</evidence>
<sequence>MEEELCYSTVTFKAFDEEKASAPESLFTGAAHDSLSEGKVANSSIAPGNRRVVGILGLLAFLLLAALVAASAFGYIYMSKYKGALAQYVTERDANLQLMADKQELERDKAWRTRLTEEMNSTLQEILNRSSFLGQEYCQNSDGAFQCTPCPQNWIQNGSRCYFFYSANDGWKTWEESEESCKRYGAHLATVENAEEQILDFSTVHLFQKLCSVNGQQKPTAGLDVSTLLDEE</sequence>
<comment type="caution">
    <text evidence="2">The sequence shown here is derived from an EMBL/GenBank/DDBJ whole genome shotgun (WGS) entry which is preliminary data.</text>
</comment>
<dbReference type="InterPro" id="IPR016186">
    <property type="entry name" value="C-type_lectin-like/link_sf"/>
</dbReference>
<dbReference type="PANTHER" id="PTHR45710:SF29">
    <property type="entry name" value="C-TYPE LECTIN DOMAIN FAMILY 9 MEMBER A-LIKE ISOFORM X1"/>
    <property type="match status" value="1"/>
</dbReference>
<dbReference type="Proteomes" id="UP000316079">
    <property type="component" value="Unassembled WGS sequence"/>
</dbReference>
<dbReference type="AlphaFoldDB" id="A0A553QHP2"/>
<dbReference type="InterPro" id="IPR050828">
    <property type="entry name" value="C-type_lectin/matrix_domain"/>
</dbReference>
<dbReference type="OrthoDB" id="2142683at2759"/>
<dbReference type="PANTHER" id="PTHR45710">
    <property type="entry name" value="C-TYPE LECTIN DOMAIN-CONTAINING PROTEIN 180"/>
    <property type="match status" value="1"/>
</dbReference>
<keyword evidence="1" id="KW-1133">Transmembrane helix</keyword>
<accession>A0A553QHP2</accession>
<organism evidence="2 3">
    <name type="scientific">Danionella cerebrum</name>
    <dbReference type="NCBI Taxonomy" id="2873325"/>
    <lineage>
        <taxon>Eukaryota</taxon>
        <taxon>Metazoa</taxon>
        <taxon>Chordata</taxon>
        <taxon>Craniata</taxon>
        <taxon>Vertebrata</taxon>
        <taxon>Euteleostomi</taxon>
        <taxon>Actinopterygii</taxon>
        <taxon>Neopterygii</taxon>
        <taxon>Teleostei</taxon>
        <taxon>Ostariophysi</taxon>
        <taxon>Cypriniformes</taxon>
        <taxon>Danionidae</taxon>
        <taxon>Danioninae</taxon>
        <taxon>Danionella</taxon>
    </lineage>
</organism>
<name>A0A553QHP2_9TELE</name>
<proteinExistence type="predicted"/>
<dbReference type="SUPFAM" id="SSF56436">
    <property type="entry name" value="C-type lectin-like"/>
    <property type="match status" value="1"/>
</dbReference>
<keyword evidence="3" id="KW-1185">Reference proteome</keyword>
<evidence type="ECO:0008006" key="4">
    <source>
        <dbReference type="Google" id="ProtNLM"/>
    </source>
</evidence>